<dbReference type="Gene3D" id="2.130.10.10">
    <property type="entry name" value="YVTN repeat-like/Quinoprotein amine dehydrogenase"/>
    <property type="match status" value="1"/>
</dbReference>
<protein>
    <recommendedName>
        <fullName evidence="3">F-box/WD repeat-containing protein 4</fullName>
    </recommendedName>
</protein>
<dbReference type="InterPro" id="IPR052301">
    <property type="entry name" value="SCF_F-box/WD-repeat"/>
</dbReference>
<proteinExistence type="predicted"/>
<dbReference type="PANTHER" id="PTHR14381">
    <property type="entry name" value="DACTYLIN"/>
    <property type="match status" value="1"/>
</dbReference>
<evidence type="ECO:0008006" key="3">
    <source>
        <dbReference type="Google" id="ProtNLM"/>
    </source>
</evidence>
<accession>A0ABN8IGU1</accession>
<dbReference type="Proteomes" id="UP000837857">
    <property type="component" value="Chromosome 21"/>
</dbReference>
<dbReference type="SUPFAM" id="SSF50978">
    <property type="entry name" value="WD40 repeat-like"/>
    <property type="match status" value="1"/>
</dbReference>
<name>A0ABN8IGU1_9NEOP</name>
<evidence type="ECO:0000313" key="1">
    <source>
        <dbReference type="EMBL" id="CAH2054499.1"/>
    </source>
</evidence>
<dbReference type="EMBL" id="OW152833">
    <property type="protein sequence ID" value="CAH2054499.1"/>
    <property type="molecule type" value="Genomic_DNA"/>
</dbReference>
<sequence length="406" mass="47067">MCTCKTLHNFIINDNTIWRNICRRGLVIQNPLNSEADSKPWYERCKISHNWRKGIYLNKVILHHDTLYMPWLEFHESKNLLLSLGSDLCCFSTNQRGLPDCRRTLWALEVPTVKRYDVRTNDISRFVIRDNIIVCGNRDGCIAIYLFNTPTRRPLLLCHKDDCHHSGQVEVTAVEGIKTTSSLCVVTGSQKSSELCMWSWHFTDDENLYEEQNMNCRRKYIKLGRDVGVRCLATNSSKGKFAVGLTGYNRPLVLDYNTCNLLTPFDKAWRGKVAIRDIQWHDESTVTYVTHSGMLYLWDTRANNVVYSAMDTFQSSLYCVRTDNNNVLLAGTSEYSRCVLFDKRRQGRHVQMYYTQKKSSPIYSLAFSSSTLIAAADRSMAFLDFNVNPATVRRRDYSHIFEFVKR</sequence>
<dbReference type="PANTHER" id="PTHR14381:SF1">
    <property type="entry name" value="F-BOX_WD REPEAT-CONTAINING PROTEIN 4"/>
    <property type="match status" value="1"/>
</dbReference>
<organism evidence="1 2">
    <name type="scientific">Iphiclides podalirius</name>
    <name type="common">scarce swallowtail</name>
    <dbReference type="NCBI Taxonomy" id="110791"/>
    <lineage>
        <taxon>Eukaryota</taxon>
        <taxon>Metazoa</taxon>
        <taxon>Ecdysozoa</taxon>
        <taxon>Arthropoda</taxon>
        <taxon>Hexapoda</taxon>
        <taxon>Insecta</taxon>
        <taxon>Pterygota</taxon>
        <taxon>Neoptera</taxon>
        <taxon>Endopterygota</taxon>
        <taxon>Lepidoptera</taxon>
        <taxon>Glossata</taxon>
        <taxon>Ditrysia</taxon>
        <taxon>Papilionoidea</taxon>
        <taxon>Papilionidae</taxon>
        <taxon>Papilioninae</taxon>
        <taxon>Iphiclides</taxon>
    </lineage>
</organism>
<evidence type="ECO:0000313" key="2">
    <source>
        <dbReference type="Proteomes" id="UP000837857"/>
    </source>
</evidence>
<dbReference type="InterPro" id="IPR036322">
    <property type="entry name" value="WD40_repeat_dom_sf"/>
</dbReference>
<feature type="non-terminal residue" evidence="1">
    <location>
        <position position="1"/>
    </location>
</feature>
<keyword evidence="2" id="KW-1185">Reference proteome</keyword>
<dbReference type="InterPro" id="IPR015943">
    <property type="entry name" value="WD40/YVTN_repeat-like_dom_sf"/>
</dbReference>
<reference evidence="1" key="1">
    <citation type="submission" date="2022-03" db="EMBL/GenBank/DDBJ databases">
        <authorList>
            <person name="Martin H S."/>
        </authorList>
    </citation>
    <scope>NUCLEOTIDE SEQUENCE</scope>
</reference>
<gene>
    <name evidence="1" type="ORF">IPOD504_LOCUS8648</name>
</gene>